<accession>A0AAD4KC28</accession>
<dbReference type="Pfam" id="PF10171">
    <property type="entry name" value="Tim29"/>
    <property type="match status" value="1"/>
</dbReference>
<name>A0AAD4KC28_9MUSC</name>
<dbReference type="InterPro" id="IPR019322">
    <property type="entry name" value="TIMM29"/>
</dbReference>
<dbReference type="EMBL" id="JAJJHW010000095">
    <property type="protein sequence ID" value="KAH8386720.1"/>
    <property type="molecule type" value="Genomic_DNA"/>
</dbReference>
<evidence type="ECO:0008006" key="3">
    <source>
        <dbReference type="Google" id="ProtNLM"/>
    </source>
</evidence>
<proteinExistence type="predicted"/>
<reference evidence="1" key="1">
    <citation type="journal article" date="2021" name="Mol. Ecol. Resour.">
        <title>Phylogenomic analyses of the genus Drosophila reveals genomic signals of climate adaptation.</title>
        <authorList>
            <person name="Li F."/>
            <person name="Rane R.V."/>
            <person name="Luria V."/>
            <person name="Xiong Z."/>
            <person name="Chen J."/>
            <person name="Li Z."/>
            <person name="Catullo R.A."/>
            <person name="Griffin P.C."/>
            <person name="Schiffer M."/>
            <person name="Pearce S."/>
            <person name="Lee S.F."/>
            <person name="McElroy K."/>
            <person name="Stocker A."/>
            <person name="Shirriffs J."/>
            <person name="Cockerell F."/>
            <person name="Coppin C."/>
            <person name="Sgro C.M."/>
            <person name="Karger A."/>
            <person name="Cain J.W."/>
            <person name="Weber J.A."/>
            <person name="Santpere G."/>
            <person name="Kirschner M.W."/>
            <person name="Hoffmann A.A."/>
            <person name="Oakeshott J.G."/>
            <person name="Zhang G."/>
        </authorList>
    </citation>
    <scope>NUCLEOTIDE SEQUENCE</scope>
    <source>
        <strain evidence="1">BGI-SZ-2011g</strain>
    </source>
</reference>
<organism evidence="1 2">
    <name type="scientific">Drosophila rubida</name>
    <dbReference type="NCBI Taxonomy" id="30044"/>
    <lineage>
        <taxon>Eukaryota</taxon>
        <taxon>Metazoa</taxon>
        <taxon>Ecdysozoa</taxon>
        <taxon>Arthropoda</taxon>
        <taxon>Hexapoda</taxon>
        <taxon>Insecta</taxon>
        <taxon>Pterygota</taxon>
        <taxon>Neoptera</taxon>
        <taxon>Endopterygota</taxon>
        <taxon>Diptera</taxon>
        <taxon>Brachycera</taxon>
        <taxon>Muscomorpha</taxon>
        <taxon>Ephydroidea</taxon>
        <taxon>Drosophilidae</taxon>
        <taxon>Drosophila</taxon>
    </lineage>
</organism>
<gene>
    <name evidence="1" type="ORF">KR093_002161</name>
</gene>
<dbReference type="PANTHER" id="PTHR21435">
    <property type="entry name" value="MITOCHONDRIAL IMPORT INNER MEMBRANE TRANSLOCASE SUBUNIT TIM29"/>
    <property type="match status" value="1"/>
</dbReference>
<keyword evidence="2" id="KW-1185">Reference proteome</keyword>
<comment type="caution">
    <text evidence="1">The sequence shown here is derived from an EMBL/GenBank/DDBJ whole genome shotgun (WGS) entry which is preliminary data.</text>
</comment>
<dbReference type="GO" id="GO:0045039">
    <property type="term" value="P:protein insertion into mitochondrial inner membrane"/>
    <property type="evidence" value="ECO:0007669"/>
    <property type="project" value="TreeGrafter"/>
</dbReference>
<dbReference type="AlphaFoldDB" id="A0AAD4KC28"/>
<sequence>MRLLRMGDRISALRVRLDEKFTLPERFKGTVVEKWTNYWKGLLRDYSEVGTGVVKESYANPKKALAYGTAGLALYLSARNNPDEAAFMTLLRKQTNRMVTLPPDQQNRDSADYLMMLERAVNQKKLRLLSLGIITIMWVDLYDEDDCTYPAICEYTTVGPLNFHQRIIDVGCWNEFWRLKYKMHNYDINYL</sequence>
<dbReference type="Proteomes" id="UP001200034">
    <property type="component" value="Unassembled WGS sequence"/>
</dbReference>
<protein>
    <recommendedName>
        <fullName evidence="3">Mitochondrial import inner membrane translocase subunit Tim29</fullName>
    </recommendedName>
</protein>
<evidence type="ECO:0000313" key="1">
    <source>
        <dbReference type="EMBL" id="KAH8386720.1"/>
    </source>
</evidence>
<dbReference type="GO" id="GO:0042721">
    <property type="term" value="C:TIM22 mitochondrial import inner membrane insertion complex"/>
    <property type="evidence" value="ECO:0007669"/>
    <property type="project" value="InterPro"/>
</dbReference>
<evidence type="ECO:0000313" key="2">
    <source>
        <dbReference type="Proteomes" id="UP001200034"/>
    </source>
</evidence>
<dbReference type="PANTHER" id="PTHR21435:SF1">
    <property type="entry name" value="MITOCHONDRIAL IMPORT INNER MEMBRANE TRANSLOCASE SUBUNIT TIM29"/>
    <property type="match status" value="1"/>
</dbReference>